<evidence type="ECO:0000313" key="1">
    <source>
        <dbReference type="EMBL" id="PWW07754.1"/>
    </source>
</evidence>
<protein>
    <recommendedName>
        <fullName evidence="3">Acyl carrier protein</fullName>
    </recommendedName>
</protein>
<accession>A0A317PX59</accession>
<sequence length="79" mass="9138">MSNLAKYNSIFIETFEVTEEMLPGYKYQDTPAWDSVGHMTMIAALEDAFDIMMDTDDIIDFSSWEKGKEILQKYDVEIA</sequence>
<name>A0A317PX59_9ENTR</name>
<gene>
    <name evidence="1" type="ORF">DES37_108182</name>
</gene>
<dbReference type="SUPFAM" id="SSF47336">
    <property type="entry name" value="ACP-like"/>
    <property type="match status" value="1"/>
</dbReference>
<reference evidence="1 2" key="1">
    <citation type="submission" date="2018-05" db="EMBL/GenBank/DDBJ databases">
        <title>Genomic Encyclopedia of Type Strains, Phase IV (KMG-IV): sequencing the most valuable type-strain genomes for metagenomic binning, comparative biology and taxonomic classification.</title>
        <authorList>
            <person name="Goeker M."/>
        </authorList>
    </citation>
    <scope>NUCLEOTIDE SEQUENCE [LARGE SCALE GENOMIC DNA]</scope>
    <source>
        <strain evidence="1 2">DSM 19579</strain>
    </source>
</reference>
<dbReference type="AlphaFoldDB" id="A0A317PX59"/>
<evidence type="ECO:0000313" key="2">
    <source>
        <dbReference type="Proteomes" id="UP000246744"/>
    </source>
</evidence>
<evidence type="ECO:0008006" key="3">
    <source>
        <dbReference type="Google" id="ProtNLM"/>
    </source>
</evidence>
<proteinExistence type="predicted"/>
<dbReference type="InterPro" id="IPR036736">
    <property type="entry name" value="ACP-like_sf"/>
</dbReference>
<dbReference type="EMBL" id="QGTS01000008">
    <property type="protein sequence ID" value="PWW07754.1"/>
    <property type="molecule type" value="Genomic_DNA"/>
</dbReference>
<comment type="caution">
    <text evidence="1">The sequence shown here is derived from an EMBL/GenBank/DDBJ whole genome shotgun (WGS) entry which is preliminary data.</text>
</comment>
<dbReference type="Gene3D" id="1.10.1200.10">
    <property type="entry name" value="ACP-like"/>
    <property type="match status" value="1"/>
</dbReference>
<dbReference type="OrthoDB" id="5326335at2"/>
<organism evidence="1 2">
    <name type="scientific">Mangrovibacter plantisponsor</name>
    <dbReference type="NCBI Taxonomy" id="451513"/>
    <lineage>
        <taxon>Bacteria</taxon>
        <taxon>Pseudomonadati</taxon>
        <taxon>Pseudomonadota</taxon>
        <taxon>Gammaproteobacteria</taxon>
        <taxon>Enterobacterales</taxon>
        <taxon>Enterobacteriaceae</taxon>
        <taxon>Mangrovibacter</taxon>
    </lineage>
</organism>
<dbReference type="Proteomes" id="UP000246744">
    <property type="component" value="Unassembled WGS sequence"/>
</dbReference>
<keyword evidence="2" id="KW-1185">Reference proteome</keyword>
<dbReference type="RefSeq" id="WP_110026418.1">
    <property type="nucleotide sequence ID" value="NZ_QGTS01000008.1"/>
</dbReference>